<dbReference type="PANTHER" id="PTHR34975:SF2">
    <property type="entry name" value="SPORE GERMINATION PROTEIN A2"/>
    <property type="match status" value="1"/>
</dbReference>
<evidence type="ECO:0000256" key="3">
    <source>
        <dbReference type="ARBA" id="ARBA00022448"/>
    </source>
</evidence>
<evidence type="ECO:0000256" key="6">
    <source>
        <dbReference type="ARBA" id="ARBA00022989"/>
    </source>
</evidence>
<dbReference type="AlphaFoldDB" id="A0A3B0C3B6"/>
<dbReference type="Proteomes" id="UP000282311">
    <property type="component" value="Unassembled WGS sequence"/>
</dbReference>
<feature type="transmembrane region" description="Helical" evidence="8">
    <location>
        <begin position="7"/>
        <end position="29"/>
    </location>
</feature>
<feature type="transmembrane region" description="Helical" evidence="8">
    <location>
        <begin position="183"/>
        <end position="204"/>
    </location>
</feature>
<evidence type="ECO:0000313" key="10">
    <source>
        <dbReference type="Proteomes" id="UP000282311"/>
    </source>
</evidence>
<dbReference type="InterPro" id="IPR004761">
    <property type="entry name" value="Spore_GerAB"/>
</dbReference>
<evidence type="ECO:0000256" key="2">
    <source>
        <dbReference type="ARBA" id="ARBA00007998"/>
    </source>
</evidence>
<accession>A0A3B0C3B6</accession>
<feature type="transmembrane region" description="Helical" evidence="8">
    <location>
        <begin position="82"/>
        <end position="105"/>
    </location>
</feature>
<keyword evidence="7 8" id="KW-0472">Membrane</keyword>
<comment type="subcellular location">
    <subcellularLocation>
        <location evidence="1">Membrane</location>
        <topology evidence="1">Multi-pass membrane protein</topology>
    </subcellularLocation>
</comment>
<keyword evidence="3" id="KW-0813">Transport</keyword>
<comment type="similarity">
    <text evidence="2">Belongs to the amino acid-polyamine-organocation (APC) superfamily. Spore germination protein (SGP) (TC 2.A.3.9) family.</text>
</comment>
<feature type="transmembrane region" description="Helical" evidence="8">
    <location>
        <begin position="142"/>
        <end position="163"/>
    </location>
</feature>
<dbReference type="PANTHER" id="PTHR34975">
    <property type="entry name" value="SPORE GERMINATION PROTEIN A2"/>
    <property type="match status" value="1"/>
</dbReference>
<evidence type="ECO:0000256" key="5">
    <source>
        <dbReference type="ARBA" id="ARBA00022692"/>
    </source>
</evidence>
<dbReference type="NCBIfam" id="TIGR00912">
    <property type="entry name" value="2A0309"/>
    <property type="match status" value="1"/>
</dbReference>
<organism evidence="9 10">
    <name type="scientific">Paenibacillus ginsengarvi</name>
    <dbReference type="NCBI Taxonomy" id="400777"/>
    <lineage>
        <taxon>Bacteria</taxon>
        <taxon>Bacillati</taxon>
        <taxon>Bacillota</taxon>
        <taxon>Bacilli</taxon>
        <taxon>Bacillales</taxon>
        <taxon>Paenibacillaceae</taxon>
        <taxon>Paenibacillus</taxon>
    </lineage>
</organism>
<feature type="transmembrane region" description="Helical" evidence="8">
    <location>
        <begin position="41"/>
        <end position="62"/>
    </location>
</feature>
<protein>
    <submittedName>
        <fullName evidence="9">Spore gernimation protein</fullName>
    </submittedName>
</protein>
<keyword evidence="5 8" id="KW-0812">Transmembrane</keyword>
<feature type="transmembrane region" description="Helical" evidence="8">
    <location>
        <begin position="334"/>
        <end position="354"/>
    </location>
</feature>
<evidence type="ECO:0000256" key="8">
    <source>
        <dbReference type="SAM" id="Phobius"/>
    </source>
</evidence>
<gene>
    <name evidence="9" type="ORF">D7M11_20655</name>
</gene>
<proteinExistence type="inferred from homology"/>
<dbReference type="GO" id="GO:0016020">
    <property type="term" value="C:membrane"/>
    <property type="evidence" value="ECO:0007669"/>
    <property type="project" value="UniProtKB-SubCell"/>
</dbReference>
<reference evidence="9 10" key="1">
    <citation type="journal article" date="2007" name="Int. J. Syst. Evol. Microbiol.">
        <title>Paenibacillus ginsengarvi sp. nov., isolated from soil from ginseng cultivation.</title>
        <authorList>
            <person name="Yoon M.H."/>
            <person name="Ten L.N."/>
            <person name="Im W.T."/>
        </authorList>
    </citation>
    <scope>NUCLEOTIDE SEQUENCE [LARGE SCALE GENOMIC DNA]</scope>
    <source>
        <strain evidence="9 10">KCTC 13059</strain>
    </source>
</reference>
<dbReference type="EMBL" id="RBAH01000016">
    <property type="protein sequence ID" value="RKN79101.1"/>
    <property type="molecule type" value="Genomic_DNA"/>
</dbReference>
<evidence type="ECO:0000256" key="4">
    <source>
        <dbReference type="ARBA" id="ARBA00022544"/>
    </source>
</evidence>
<comment type="caution">
    <text evidence="9">The sequence shown here is derived from an EMBL/GenBank/DDBJ whole genome shotgun (WGS) entry which is preliminary data.</text>
</comment>
<evidence type="ECO:0000313" key="9">
    <source>
        <dbReference type="EMBL" id="RKN79101.1"/>
    </source>
</evidence>
<keyword evidence="6 8" id="KW-1133">Transmembrane helix</keyword>
<dbReference type="GO" id="GO:0009847">
    <property type="term" value="P:spore germination"/>
    <property type="evidence" value="ECO:0007669"/>
    <property type="project" value="InterPro"/>
</dbReference>
<evidence type="ECO:0000256" key="7">
    <source>
        <dbReference type="ARBA" id="ARBA00023136"/>
    </source>
</evidence>
<name>A0A3B0C3B6_9BACL</name>
<dbReference type="OrthoDB" id="2381188at2"/>
<dbReference type="Pfam" id="PF03845">
    <property type="entry name" value="Spore_permease"/>
    <property type="match status" value="1"/>
</dbReference>
<sequence>MDKSKMTIGVMQTIMIMMLYNGLISHVIINPMVLDASGRDAWISALVTAVLFLPWSLILIYIMRKSAGEKLQPWLARRTTAWLSWVMLVPVAVQLYLIGGLTILHTSIWTVSNYLPATPQYVLIIALVIVCHYAACHGIRTIAIGAGILLPTVVLLGYFVSISNMSEKDWLMLKPFMENGPEPVLNGMIFCGGAFVELSILLLFQHRLRVKMKAWHMLILAGIIVYITLGPMVGAITEFGPKEAAKQMVSPYEQWRLVKLGNYIEHVDFLSVYQWLAGASIRIGLSQFLLADMFPFKKPKSRRWLITGISLSYIVLAIIGSHMNTFYLGIYESYMQLSLVLTLILTSIWAVIAWRSKSAKEEPA</sequence>
<dbReference type="RefSeq" id="WP_120749156.1">
    <property type="nucleotide sequence ID" value="NZ_RBAH01000016.1"/>
</dbReference>
<evidence type="ECO:0000256" key="1">
    <source>
        <dbReference type="ARBA" id="ARBA00004141"/>
    </source>
</evidence>
<feature type="transmembrane region" description="Helical" evidence="8">
    <location>
        <begin position="272"/>
        <end position="291"/>
    </location>
</feature>
<feature type="transmembrane region" description="Helical" evidence="8">
    <location>
        <begin position="216"/>
        <end position="236"/>
    </location>
</feature>
<keyword evidence="4" id="KW-0309">Germination</keyword>
<keyword evidence="10" id="KW-1185">Reference proteome</keyword>
<feature type="transmembrane region" description="Helical" evidence="8">
    <location>
        <begin position="303"/>
        <end position="322"/>
    </location>
</feature>
<feature type="transmembrane region" description="Helical" evidence="8">
    <location>
        <begin position="117"/>
        <end position="135"/>
    </location>
</feature>